<accession>A0AA86VSK5</accession>
<organism evidence="1 2">
    <name type="scientific">Sphenostylis stenocarpa</name>
    <dbReference type="NCBI Taxonomy" id="92480"/>
    <lineage>
        <taxon>Eukaryota</taxon>
        <taxon>Viridiplantae</taxon>
        <taxon>Streptophyta</taxon>
        <taxon>Embryophyta</taxon>
        <taxon>Tracheophyta</taxon>
        <taxon>Spermatophyta</taxon>
        <taxon>Magnoliopsida</taxon>
        <taxon>eudicotyledons</taxon>
        <taxon>Gunneridae</taxon>
        <taxon>Pentapetalae</taxon>
        <taxon>rosids</taxon>
        <taxon>fabids</taxon>
        <taxon>Fabales</taxon>
        <taxon>Fabaceae</taxon>
        <taxon>Papilionoideae</taxon>
        <taxon>50 kb inversion clade</taxon>
        <taxon>NPAAA clade</taxon>
        <taxon>indigoferoid/millettioid clade</taxon>
        <taxon>Phaseoleae</taxon>
        <taxon>Sphenostylis</taxon>
    </lineage>
</organism>
<dbReference type="Gramene" id="rna-AYBTSS11_LOCUS19690">
    <property type="protein sequence ID" value="CAJ1963280.1"/>
    <property type="gene ID" value="gene-AYBTSS11_LOCUS19690"/>
</dbReference>
<dbReference type="EMBL" id="OY731403">
    <property type="protein sequence ID" value="CAJ1963280.1"/>
    <property type="molecule type" value="Genomic_DNA"/>
</dbReference>
<evidence type="ECO:0000313" key="1">
    <source>
        <dbReference type="EMBL" id="CAJ1963280.1"/>
    </source>
</evidence>
<dbReference type="AlphaFoldDB" id="A0AA86VSK5"/>
<protein>
    <submittedName>
        <fullName evidence="1">Uncharacterized protein</fullName>
    </submittedName>
</protein>
<dbReference type="Proteomes" id="UP001189624">
    <property type="component" value="Chromosome 6"/>
</dbReference>
<keyword evidence="2" id="KW-1185">Reference proteome</keyword>
<sequence length="89" mass="10496">MECGHYVGHGYVSNWGMQCDNMRRRRRTSNAPPSTAVPGYIKYLKGTEWEMKRTRRVGKDKSFETEKKVSLRKMQWLMNNKNGKLTHNC</sequence>
<name>A0AA86VSK5_9FABA</name>
<reference evidence="1" key="1">
    <citation type="submission" date="2023-10" db="EMBL/GenBank/DDBJ databases">
        <authorList>
            <person name="Domelevo Entfellner J.-B."/>
        </authorList>
    </citation>
    <scope>NUCLEOTIDE SEQUENCE</scope>
</reference>
<evidence type="ECO:0000313" key="2">
    <source>
        <dbReference type="Proteomes" id="UP001189624"/>
    </source>
</evidence>
<gene>
    <name evidence="1" type="ORF">AYBTSS11_LOCUS19690</name>
</gene>
<proteinExistence type="predicted"/>